<name>A0ABW1EBM9_9ACTN</name>
<organism evidence="1 2">
    <name type="scientific">Streptomyces chlorus</name>
    <dbReference type="NCBI Taxonomy" id="887452"/>
    <lineage>
        <taxon>Bacteria</taxon>
        <taxon>Bacillati</taxon>
        <taxon>Actinomycetota</taxon>
        <taxon>Actinomycetes</taxon>
        <taxon>Kitasatosporales</taxon>
        <taxon>Streptomycetaceae</taxon>
        <taxon>Streptomyces</taxon>
    </lineage>
</organism>
<evidence type="ECO:0000313" key="1">
    <source>
        <dbReference type="EMBL" id="MFC5857188.1"/>
    </source>
</evidence>
<dbReference type="SUPFAM" id="SSF46689">
    <property type="entry name" value="Homeodomain-like"/>
    <property type="match status" value="1"/>
</dbReference>
<dbReference type="InterPro" id="IPR009057">
    <property type="entry name" value="Homeodomain-like_sf"/>
</dbReference>
<proteinExistence type="predicted"/>
<accession>A0ABW1EBM9</accession>
<sequence>MPAQRKYPPELIERGVRMVRELRQDDPGRSGVVRRVGEMIGVHPEVLRHWVRKADAKAGECLGSTNVDAAHLRRLEQENAELRRVNGILKAAAVLFAVELEEGKGVSSTQ</sequence>
<dbReference type="InterPro" id="IPR036388">
    <property type="entry name" value="WH-like_DNA-bd_sf"/>
</dbReference>
<dbReference type="Pfam" id="PF01527">
    <property type="entry name" value="HTH_Tnp_1"/>
    <property type="match status" value="1"/>
</dbReference>
<evidence type="ECO:0000313" key="2">
    <source>
        <dbReference type="Proteomes" id="UP001596180"/>
    </source>
</evidence>
<comment type="caution">
    <text evidence="1">The sequence shown here is derived from an EMBL/GenBank/DDBJ whole genome shotgun (WGS) entry which is preliminary data.</text>
</comment>
<dbReference type="InterPro" id="IPR002514">
    <property type="entry name" value="Transposase_8"/>
</dbReference>
<protein>
    <submittedName>
        <fullName evidence="1">Transposase</fullName>
    </submittedName>
</protein>
<dbReference type="EMBL" id="JBHSOA010000166">
    <property type="protein sequence ID" value="MFC5857188.1"/>
    <property type="molecule type" value="Genomic_DNA"/>
</dbReference>
<gene>
    <name evidence="1" type="ORF">ACFPZI_37190</name>
</gene>
<dbReference type="RefSeq" id="WP_381371586.1">
    <property type="nucleotide sequence ID" value="NZ_JBHSOA010000166.1"/>
</dbReference>
<reference evidence="2" key="1">
    <citation type="journal article" date="2019" name="Int. J. Syst. Evol. Microbiol.">
        <title>The Global Catalogue of Microorganisms (GCM) 10K type strain sequencing project: providing services to taxonomists for standard genome sequencing and annotation.</title>
        <authorList>
            <consortium name="The Broad Institute Genomics Platform"/>
            <consortium name="The Broad Institute Genome Sequencing Center for Infectious Disease"/>
            <person name="Wu L."/>
            <person name="Ma J."/>
        </authorList>
    </citation>
    <scope>NUCLEOTIDE SEQUENCE [LARGE SCALE GENOMIC DNA]</scope>
    <source>
        <strain evidence="2">JCM 10411</strain>
    </source>
</reference>
<dbReference type="Proteomes" id="UP001596180">
    <property type="component" value="Unassembled WGS sequence"/>
</dbReference>
<dbReference type="Gene3D" id="1.10.10.10">
    <property type="entry name" value="Winged helix-like DNA-binding domain superfamily/Winged helix DNA-binding domain"/>
    <property type="match status" value="1"/>
</dbReference>
<keyword evidence="2" id="KW-1185">Reference proteome</keyword>